<dbReference type="Proteomes" id="UP000247536">
    <property type="component" value="Unassembled WGS sequence"/>
</dbReference>
<dbReference type="Gene3D" id="2.40.128.130">
    <property type="entry name" value="Autotransporter beta-domain"/>
    <property type="match status" value="1"/>
</dbReference>
<dbReference type="InterPro" id="IPR014262">
    <property type="entry name" value="HAF_rpt"/>
</dbReference>
<proteinExistence type="predicted"/>
<feature type="chain" id="PRO_5045894126" description="Autotransporter domain-containing protein" evidence="2">
    <location>
        <begin position="37"/>
        <end position="755"/>
    </location>
</feature>
<keyword evidence="2" id="KW-0732">Signal</keyword>
<feature type="domain" description="Autotransporter" evidence="3">
    <location>
        <begin position="488"/>
        <end position="755"/>
    </location>
</feature>
<dbReference type="Pfam" id="PF03797">
    <property type="entry name" value="Autotransporter"/>
    <property type="match status" value="1"/>
</dbReference>
<evidence type="ECO:0000259" key="3">
    <source>
        <dbReference type="PROSITE" id="PS51208"/>
    </source>
</evidence>
<dbReference type="EMBL" id="QJRY01000001">
    <property type="protein sequence ID" value="PYB76879.1"/>
    <property type="molecule type" value="Genomic_DNA"/>
</dbReference>
<comment type="caution">
    <text evidence="4">The sequence shown here is derived from an EMBL/GenBank/DDBJ whole genome shotgun (WGS) entry which is preliminary data.</text>
</comment>
<protein>
    <recommendedName>
        <fullName evidence="3">Autotransporter domain-containing protein</fullName>
    </recommendedName>
</protein>
<dbReference type="NCBIfam" id="TIGR02913">
    <property type="entry name" value="HAF_rpt"/>
    <property type="match status" value="1"/>
</dbReference>
<evidence type="ECO:0000256" key="2">
    <source>
        <dbReference type="SAM" id="SignalP"/>
    </source>
</evidence>
<dbReference type="SUPFAM" id="SSF103515">
    <property type="entry name" value="Autotransporter"/>
    <property type="match status" value="1"/>
</dbReference>
<evidence type="ECO:0000313" key="4">
    <source>
        <dbReference type="EMBL" id="PYB76879.1"/>
    </source>
</evidence>
<name>A0ABX5NX37_9HYPH</name>
<feature type="signal peptide" evidence="2">
    <location>
        <begin position="1"/>
        <end position="36"/>
    </location>
</feature>
<dbReference type="PROSITE" id="PS51208">
    <property type="entry name" value="AUTOTRANSPORTER"/>
    <property type="match status" value="1"/>
</dbReference>
<keyword evidence="5" id="KW-1185">Reference proteome</keyword>
<gene>
    <name evidence="4" type="ORF">DMY87_00295</name>
</gene>
<evidence type="ECO:0000256" key="1">
    <source>
        <dbReference type="SAM" id="MobiDB-lite"/>
    </source>
</evidence>
<reference evidence="4 5" key="1">
    <citation type="submission" date="2018-06" db="EMBL/GenBank/DDBJ databases">
        <title>Rhizobium wuzhouense sp. nov., isolated from roots of Oryza officinalis.</title>
        <authorList>
            <person name="Yuan T."/>
        </authorList>
    </citation>
    <scope>NUCLEOTIDE SEQUENCE [LARGE SCALE GENOMIC DNA]</scope>
    <source>
        <strain evidence="4 5">W44</strain>
    </source>
</reference>
<sequence>MPALHLSPLRVRRLSLAAASALPLIAILSLAGTAHADTWVSGDASRILYSGRIGSAGVFARSPIINGSNTGYTIYSSNPDLANDPNTVTDGAGNLLPGAISRDGSTVIGIGWDSSGANRLFAWTEASGLTFIDTGATSGSFRFDLVDDNGSAFTGTVDGQDAFYVYHNTFTLLGNLGGGRSFAYGLSGDGKTVVGESQDQDGNSQGFVWNRDTRQMTGIGFLSGGTWSAAVFASYDGSVVAGQAADASGNDRAFRWTSGGGLVNLGSFEGDGQVRLNAMNRDGSALVGYAGYQPANQGVQYRAFRWADGTMQDIHATRFTRSEARDVSDDGSVVVGSVEMLQQSNSNANPTSPSGNGAPSPSPSPGGGGSTVSRGFRWTQETGMITVEEWLRDAGVSVAEDFSQSATSVSADGKTVIGQEITGDIYIAHVGETSGGGGTPDGGTGGVISVTDYLTSAAQTNSVAIGLQTSSTNTVMFGAQGSPMRNLLEVGRRSAWGTVDTGYDSGTKSEGALVLGDFGFGYGLMDGVTVRLQTGATFTDQDLYDGGAFQSRGWYVAPEVTANLLGDLYLTVGGLYGRGDLDIKRGYRNGSSLDFSTGETDTETLAGKVRIDWLNAVTLGDAAFTPYLALSRTLAKTDAYVETGGGFPAAHDAMNEHATFARFGIDGTYKLNDTVTLLARAEAAYRFEEQTSGTSTEVAGIRLAVPGEDIKQFWLRGGIGTEIAVGGGVASFMLNATTESDDTDIWLRSGWKVDF</sequence>
<feature type="compositionally biased region" description="Low complexity" evidence="1">
    <location>
        <begin position="349"/>
        <end position="359"/>
    </location>
</feature>
<accession>A0ABX5NX37</accession>
<dbReference type="SMART" id="SM00869">
    <property type="entry name" value="Autotransporter"/>
    <property type="match status" value="1"/>
</dbReference>
<dbReference type="InterPro" id="IPR036709">
    <property type="entry name" value="Autotransporte_beta_dom_sf"/>
</dbReference>
<dbReference type="InterPro" id="IPR005546">
    <property type="entry name" value="Autotransporte_beta"/>
</dbReference>
<feature type="region of interest" description="Disordered" evidence="1">
    <location>
        <begin position="344"/>
        <end position="375"/>
    </location>
</feature>
<evidence type="ECO:0000313" key="5">
    <source>
        <dbReference type="Proteomes" id="UP000247536"/>
    </source>
</evidence>
<organism evidence="4 5">
    <name type="scientific">Rhizobium wuzhouense</name>
    <dbReference type="NCBI Taxonomy" id="1986026"/>
    <lineage>
        <taxon>Bacteria</taxon>
        <taxon>Pseudomonadati</taxon>
        <taxon>Pseudomonadota</taxon>
        <taxon>Alphaproteobacteria</taxon>
        <taxon>Hyphomicrobiales</taxon>
        <taxon>Rhizobiaceae</taxon>
        <taxon>Rhizobium/Agrobacterium group</taxon>
        <taxon>Rhizobium</taxon>
    </lineage>
</organism>
<dbReference type="RefSeq" id="WP_110789312.1">
    <property type="nucleotide sequence ID" value="NZ_QJRY01000001.1"/>
</dbReference>